<gene>
    <name evidence="2" type="ORF">SDC9_148159</name>
</gene>
<protein>
    <submittedName>
        <fullName evidence="2">Uncharacterized protein</fullName>
    </submittedName>
</protein>
<evidence type="ECO:0000256" key="1">
    <source>
        <dbReference type="SAM" id="Coils"/>
    </source>
</evidence>
<accession>A0A645EGB9</accession>
<organism evidence="2">
    <name type="scientific">bioreactor metagenome</name>
    <dbReference type="NCBI Taxonomy" id="1076179"/>
    <lineage>
        <taxon>unclassified sequences</taxon>
        <taxon>metagenomes</taxon>
        <taxon>ecological metagenomes</taxon>
    </lineage>
</organism>
<comment type="caution">
    <text evidence="2">The sequence shown here is derived from an EMBL/GenBank/DDBJ whole genome shotgun (WGS) entry which is preliminary data.</text>
</comment>
<dbReference type="EMBL" id="VSSQ01046989">
    <property type="protein sequence ID" value="MPN00961.1"/>
    <property type="molecule type" value="Genomic_DNA"/>
</dbReference>
<sequence>MEFLNESNGYITVACKCGQIIKKHKNYCKQYGDEYHFNPPITCVCGNTESIACKKVIDNPDPSKSYSSPQEIGRELKKAYVKSLPLAKKIFLGAGFAFDELKEEVNEGVQENVRKTPVYKLGAFEGEKKGYTKASKEYEDKLLKQALMFEEQKVSNKENGEELKKLLDKYEKYIEKLEAELGQLSDVQQKRVEELKKHYEKLLKIKHLKEN</sequence>
<feature type="coiled-coil region" evidence="1">
    <location>
        <begin position="156"/>
        <end position="190"/>
    </location>
</feature>
<name>A0A645EGB9_9ZZZZ</name>
<keyword evidence="1" id="KW-0175">Coiled coil</keyword>
<evidence type="ECO:0000313" key="2">
    <source>
        <dbReference type="EMBL" id="MPN00961.1"/>
    </source>
</evidence>
<dbReference type="AlphaFoldDB" id="A0A645EGB9"/>
<proteinExistence type="predicted"/>
<reference evidence="2" key="1">
    <citation type="submission" date="2019-08" db="EMBL/GenBank/DDBJ databases">
        <authorList>
            <person name="Kucharzyk K."/>
            <person name="Murdoch R.W."/>
            <person name="Higgins S."/>
            <person name="Loffler F."/>
        </authorList>
    </citation>
    <scope>NUCLEOTIDE SEQUENCE</scope>
</reference>